<dbReference type="InterPro" id="IPR042227">
    <property type="entry name" value="KBRS"/>
</dbReference>
<dbReference type="PRINTS" id="PR00449">
    <property type="entry name" value="RASTRNSFRMNG"/>
</dbReference>
<keyword evidence="3" id="KW-0342">GTP-binding</keyword>
<dbReference type="GO" id="GO:0003924">
    <property type="term" value="F:GTPase activity"/>
    <property type="evidence" value="ECO:0007669"/>
    <property type="project" value="InterPro"/>
</dbReference>
<dbReference type="InterPro" id="IPR001806">
    <property type="entry name" value="Small_GTPase"/>
</dbReference>
<evidence type="ECO:0000313" key="4">
    <source>
        <dbReference type="EMBL" id="CAC5419788.1"/>
    </source>
</evidence>
<dbReference type="SMART" id="SM00175">
    <property type="entry name" value="RAB"/>
    <property type="match status" value="1"/>
</dbReference>
<dbReference type="AlphaFoldDB" id="A0A6J8EHF2"/>
<accession>A0A6J8EHF2</accession>
<dbReference type="Gene3D" id="3.40.50.300">
    <property type="entry name" value="P-loop containing nucleotide triphosphate hydrolases"/>
    <property type="match status" value="1"/>
</dbReference>
<evidence type="ECO:0000256" key="1">
    <source>
        <dbReference type="ARBA" id="ARBA00008094"/>
    </source>
</evidence>
<dbReference type="PANTHER" id="PTHR46152">
    <property type="entry name" value="NF-KAPPA-B INHIBITOR-INTERACTING RAS-LIKE PROTEIN"/>
    <property type="match status" value="1"/>
</dbReference>
<evidence type="ECO:0000256" key="3">
    <source>
        <dbReference type="ARBA" id="ARBA00023134"/>
    </source>
</evidence>
<dbReference type="OrthoDB" id="10002389at2759"/>
<dbReference type="GO" id="GO:0043124">
    <property type="term" value="P:negative regulation of canonical NF-kappaB signal transduction"/>
    <property type="evidence" value="ECO:0007669"/>
    <property type="project" value="InterPro"/>
</dbReference>
<evidence type="ECO:0000313" key="5">
    <source>
        <dbReference type="Proteomes" id="UP000507470"/>
    </source>
</evidence>
<reference evidence="4 5" key="1">
    <citation type="submission" date="2020-06" db="EMBL/GenBank/DDBJ databases">
        <authorList>
            <person name="Li R."/>
            <person name="Bekaert M."/>
        </authorList>
    </citation>
    <scope>NUCLEOTIDE SEQUENCE [LARGE SCALE GENOMIC DNA]</scope>
    <source>
        <strain evidence="5">wild</strain>
    </source>
</reference>
<dbReference type="InterPro" id="IPR005225">
    <property type="entry name" value="Small_GTP-bd"/>
</dbReference>
<dbReference type="SUPFAM" id="SSF52540">
    <property type="entry name" value="P-loop containing nucleoside triphosphate hydrolases"/>
    <property type="match status" value="1"/>
</dbReference>
<dbReference type="Pfam" id="PF00071">
    <property type="entry name" value="Ras"/>
    <property type="match status" value="1"/>
</dbReference>
<dbReference type="NCBIfam" id="TIGR00231">
    <property type="entry name" value="small_GTP"/>
    <property type="match status" value="1"/>
</dbReference>
<gene>
    <name evidence="4" type="ORF">MCOR_52083</name>
</gene>
<dbReference type="SMART" id="SM00173">
    <property type="entry name" value="RAS"/>
    <property type="match status" value="1"/>
</dbReference>
<protein>
    <submittedName>
        <fullName evidence="4">NKIRAS</fullName>
    </submittedName>
</protein>
<dbReference type="Proteomes" id="UP000507470">
    <property type="component" value="Unassembled WGS sequence"/>
</dbReference>
<keyword evidence="2" id="KW-0547">Nucleotide-binding</keyword>
<dbReference type="GO" id="GO:0005525">
    <property type="term" value="F:GTP binding"/>
    <property type="evidence" value="ECO:0007669"/>
    <property type="project" value="UniProtKB-KW"/>
</dbReference>
<comment type="similarity">
    <text evidence="1">Belongs to the small GTPase superfamily. Ras family. KappaB-Ras subfamily.</text>
</comment>
<dbReference type="GO" id="GO:0032794">
    <property type="term" value="F:GTPase activating protein binding"/>
    <property type="evidence" value="ECO:0007669"/>
    <property type="project" value="TreeGrafter"/>
</dbReference>
<dbReference type="EMBL" id="CACVKT020009053">
    <property type="protein sequence ID" value="CAC5419788.1"/>
    <property type="molecule type" value="Genomic_DNA"/>
</dbReference>
<name>A0A6J8EHF2_MYTCO</name>
<organism evidence="4 5">
    <name type="scientific">Mytilus coruscus</name>
    <name type="common">Sea mussel</name>
    <dbReference type="NCBI Taxonomy" id="42192"/>
    <lineage>
        <taxon>Eukaryota</taxon>
        <taxon>Metazoa</taxon>
        <taxon>Spiralia</taxon>
        <taxon>Lophotrochozoa</taxon>
        <taxon>Mollusca</taxon>
        <taxon>Bivalvia</taxon>
        <taxon>Autobranchia</taxon>
        <taxon>Pteriomorphia</taxon>
        <taxon>Mytilida</taxon>
        <taxon>Mytiloidea</taxon>
        <taxon>Mytilidae</taxon>
        <taxon>Mytilinae</taxon>
        <taxon>Mytilus</taxon>
    </lineage>
</organism>
<keyword evidence="5" id="KW-1185">Reference proteome</keyword>
<dbReference type="PROSITE" id="PS51421">
    <property type="entry name" value="RAS"/>
    <property type="match status" value="1"/>
</dbReference>
<dbReference type="GO" id="GO:0032484">
    <property type="term" value="P:Ral protein signal transduction"/>
    <property type="evidence" value="ECO:0007669"/>
    <property type="project" value="TreeGrafter"/>
</dbReference>
<proteinExistence type="inferred from homology"/>
<dbReference type="PANTHER" id="PTHR46152:SF3">
    <property type="entry name" value="NF-KAPPA-B INHIBITOR-INTERACTING RAS-LIKE PROTEIN"/>
    <property type="match status" value="1"/>
</dbReference>
<sequence>MGKISKIVVCGHTGVGKTAAIEQLIFGNHVIGTPMHPTIEDIYTAMIETDRGVKEKVRIYDIGGLEGSKVDLPRHYFSFPDGFVLFYDVTSWESFQKLEKIKKDIDKYKDKREVHIVVIGNKTEEETRQVDFSTAQAWATKEKVRLWEASVQTRQSLLEPFVHLTSMITKPPAKSTIFPGRKSRLMNVDQ</sequence>
<dbReference type="PROSITE" id="PS51419">
    <property type="entry name" value="RAB"/>
    <property type="match status" value="1"/>
</dbReference>
<dbReference type="InterPro" id="IPR027417">
    <property type="entry name" value="P-loop_NTPase"/>
</dbReference>
<evidence type="ECO:0000256" key="2">
    <source>
        <dbReference type="ARBA" id="ARBA00022741"/>
    </source>
</evidence>